<protein>
    <submittedName>
        <fullName evidence="1">SDR family NAD(P)-dependent oxidoreductase</fullName>
    </submittedName>
</protein>
<dbReference type="InterPro" id="IPR052992">
    <property type="entry name" value="SDR_member_12"/>
</dbReference>
<comment type="caution">
    <text evidence="1">The sequence shown here is derived from an EMBL/GenBank/DDBJ whole genome shotgun (WGS) entry which is preliminary data.</text>
</comment>
<gene>
    <name evidence="1" type="ORF">ACFPM7_26605</name>
</gene>
<dbReference type="EMBL" id="JBHSKF010000018">
    <property type="protein sequence ID" value="MFC5290641.1"/>
    <property type="molecule type" value="Genomic_DNA"/>
</dbReference>
<dbReference type="Gene3D" id="3.40.50.720">
    <property type="entry name" value="NAD(P)-binding Rossmann-like Domain"/>
    <property type="match status" value="1"/>
</dbReference>
<proteinExistence type="predicted"/>
<keyword evidence="2" id="KW-1185">Reference proteome</keyword>
<dbReference type="Pfam" id="PF00106">
    <property type="entry name" value="adh_short"/>
    <property type="match status" value="1"/>
</dbReference>
<organism evidence="1 2">
    <name type="scientific">Actinokineospora guangxiensis</name>
    <dbReference type="NCBI Taxonomy" id="1490288"/>
    <lineage>
        <taxon>Bacteria</taxon>
        <taxon>Bacillati</taxon>
        <taxon>Actinomycetota</taxon>
        <taxon>Actinomycetes</taxon>
        <taxon>Pseudonocardiales</taxon>
        <taxon>Pseudonocardiaceae</taxon>
        <taxon>Actinokineospora</taxon>
    </lineage>
</organism>
<dbReference type="InterPro" id="IPR036291">
    <property type="entry name" value="NAD(P)-bd_dom_sf"/>
</dbReference>
<evidence type="ECO:0000313" key="1">
    <source>
        <dbReference type="EMBL" id="MFC5290641.1"/>
    </source>
</evidence>
<dbReference type="SUPFAM" id="SSF51735">
    <property type="entry name" value="NAD(P)-binding Rossmann-fold domains"/>
    <property type="match status" value="1"/>
</dbReference>
<accession>A0ABW0EWT4</accession>
<sequence length="330" mass="35069">MAGDFLDTRIGKGIGRIVDTVMDRTIVPGYTKIGFAVRSRFWPADPPPDALEGCTAVVTGANSGLGKAAVGGLAALGATVHMVVRDAAKGAAARDEVLAEHPDAHLEVQECDVSDLTSVRAFAEKFAAEHGSLDVLVHNAGTLPPERAETADGNEITLATHVLGPFLLTALLRPALAAARGRVVFVTSGGMYTSGLRTDDPQYADGEYSGARAYARTKRMQVVLAQEWARRLGPDGVVAHSTHPGWADTPGVTASLPGFNKVMGPLLRTPEQGADTVVWLAAAPEATRLTGRFWHDRRPRPTHFGPWTKETADQRAALWDLCVARTGVEP</sequence>
<dbReference type="Proteomes" id="UP001596157">
    <property type="component" value="Unassembled WGS sequence"/>
</dbReference>
<dbReference type="PANTHER" id="PTHR44656:SF7">
    <property type="entry name" value="DEHYDROGENASE_REDUCTASE SDR FAMILY MEMBER 12"/>
    <property type="match status" value="1"/>
</dbReference>
<reference evidence="2" key="1">
    <citation type="journal article" date="2019" name="Int. J. Syst. Evol. Microbiol.">
        <title>The Global Catalogue of Microorganisms (GCM) 10K type strain sequencing project: providing services to taxonomists for standard genome sequencing and annotation.</title>
        <authorList>
            <consortium name="The Broad Institute Genomics Platform"/>
            <consortium name="The Broad Institute Genome Sequencing Center for Infectious Disease"/>
            <person name="Wu L."/>
            <person name="Ma J."/>
        </authorList>
    </citation>
    <scope>NUCLEOTIDE SEQUENCE [LARGE SCALE GENOMIC DNA]</scope>
    <source>
        <strain evidence="2">CCUG 59778</strain>
    </source>
</reference>
<name>A0ABW0EWT4_9PSEU</name>
<dbReference type="PRINTS" id="PR00081">
    <property type="entry name" value="GDHRDH"/>
</dbReference>
<evidence type="ECO:0000313" key="2">
    <source>
        <dbReference type="Proteomes" id="UP001596157"/>
    </source>
</evidence>
<dbReference type="PANTHER" id="PTHR44656">
    <property type="entry name" value="DEHYDROGENASE/REDUCTASE SDR FAMILY MEMBER 12"/>
    <property type="match status" value="1"/>
</dbReference>
<dbReference type="InterPro" id="IPR002347">
    <property type="entry name" value="SDR_fam"/>
</dbReference>
<dbReference type="RefSeq" id="WP_378250539.1">
    <property type="nucleotide sequence ID" value="NZ_JBHSKF010000018.1"/>
</dbReference>